<gene>
    <name evidence="2" type="ORF">BP6252_04866</name>
</gene>
<evidence type="ECO:0000313" key="3">
    <source>
        <dbReference type="Proteomes" id="UP000256645"/>
    </source>
</evidence>
<comment type="caution">
    <text evidence="2">The sequence shown here is derived from an EMBL/GenBank/DDBJ whole genome shotgun (WGS) entry which is preliminary data.</text>
</comment>
<organism evidence="2 3">
    <name type="scientific">Coleophoma cylindrospora</name>
    <dbReference type="NCBI Taxonomy" id="1849047"/>
    <lineage>
        <taxon>Eukaryota</taxon>
        <taxon>Fungi</taxon>
        <taxon>Dikarya</taxon>
        <taxon>Ascomycota</taxon>
        <taxon>Pezizomycotina</taxon>
        <taxon>Leotiomycetes</taxon>
        <taxon>Helotiales</taxon>
        <taxon>Dermateaceae</taxon>
        <taxon>Coleophoma</taxon>
    </lineage>
</organism>
<name>A0A3D8S1U5_9HELO</name>
<feature type="domain" description="C6H2-type" evidence="1">
    <location>
        <begin position="361"/>
        <end position="388"/>
    </location>
</feature>
<dbReference type="Pfam" id="PF15801">
    <property type="entry name" value="zf-C6H2"/>
    <property type="match status" value="1"/>
</dbReference>
<evidence type="ECO:0000259" key="1">
    <source>
        <dbReference type="Pfam" id="PF15801"/>
    </source>
</evidence>
<dbReference type="InterPro" id="IPR031615">
    <property type="entry name" value="Zfn-C6H2"/>
</dbReference>
<proteinExistence type="predicted"/>
<dbReference type="OrthoDB" id="3433981at2759"/>
<evidence type="ECO:0000313" key="2">
    <source>
        <dbReference type="EMBL" id="RDW80228.1"/>
    </source>
</evidence>
<accession>A0A3D8S1U5</accession>
<reference evidence="2 3" key="1">
    <citation type="journal article" date="2018" name="IMA Fungus">
        <title>IMA Genome-F 9: Draft genome sequence of Annulohypoxylon stygium, Aspergillus mulundensis, Berkeleyomyces basicola (syn. Thielaviopsis basicola), Ceratocystis smalleyi, two Cercospora beticola strains, Coleophoma cylindrospora, Fusarium fracticaudum, Phialophora cf. hyalina, and Morchella septimelata.</title>
        <authorList>
            <person name="Wingfield B.D."/>
            <person name="Bills G.F."/>
            <person name="Dong Y."/>
            <person name="Huang W."/>
            <person name="Nel W.J."/>
            <person name="Swalarsk-Parry B.S."/>
            <person name="Vaghefi N."/>
            <person name="Wilken P.M."/>
            <person name="An Z."/>
            <person name="de Beer Z.W."/>
            <person name="De Vos L."/>
            <person name="Chen L."/>
            <person name="Duong T.A."/>
            <person name="Gao Y."/>
            <person name="Hammerbacher A."/>
            <person name="Kikkert J.R."/>
            <person name="Li Y."/>
            <person name="Li H."/>
            <person name="Li K."/>
            <person name="Li Q."/>
            <person name="Liu X."/>
            <person name="Ma X."/>
            <person name="Naidoo K."/>
            <person name="Pethybridge S.J."/>
            <person name="Sun J."/>
            <person name="Steenkamp E.T."/>
            <person name="van der Nest M.A."/>
            <person name="van Wyk S."/>
            <person name="Wingfield M.J."/>
            <person name="Xiong C."/>
            <person name="Yue Q."/>
            <person name="Zhang X."/>
        </authorList>
    </citation>
    <scope>NUCLEOTIDE SEQUENCE [LARGE SCALE GENOMIC DNA]</scope>
    <source>
        <strain evidence="2 3">BP6252</strain>
    </source>
</reference>
<keyword evidence="3" id="KW-1185">Reference proteome</keyword>
<sequence>MAPIKYPLTLSQRIQQRDLFRADRATLEAKLTQIREACNSKLQCEGEFPSCKQHVLAAIEEYRQYYLNPAPGRWHSELLSYREEMTAMFANEDCTLDQIHERASRELRHHLQSDLCVLSDEDSESVRAYKKAALEMLSSGRDIGEVLEYYLNEQINSIADEEVQRFIWALQETSTPEERIPLYVRYYCQPLPSDSKSMENFKAKYTRQFQQGIPHDNVLESMRKEAEGSRSSGNNDLQARLVDLQMAQSAHMKSLARKAAKDQKMKNAEPSPQLIDMPCSIPDCGVRVDLEDEEYPGPIECSLCDWLSQKDETRKRYPYCTRQHAEQDFPNHDRRHHACIAESECYYNPFSAPDVQGGGICPDCMTKGRASFFCSQQCFRKNASTHRKAVKCGGGDYKANLELFHASESTIPS</sequence>
<protein>
    <recommendedName>
        <fullName evidence="1">C6H2-type domain-containing protein</fullName>
    </recommendedName>
</protein>
<dbReference type="Proteomes" id="UP000256645">
    <property type="component" value="Unassembled WGS sequence"/>
</dbReference>
<dbReference type="AlphaFoldDB" id="A0A3D8S1U5"/>
<dbReference type="EMBL" id="PDLM01000004">
    <property type="protein sequence ID" value="RDW80228.1"/>
    <property type="molecule type" value="Genomic_DNA"/>
</dbReference>